<evidence type="ECO:0000313" key="3">
    <source>
        <dbReference type="Proteomes" id="UP000535890"/>
    </source>
</evidence>
<gene>
    <name evidence="2" type="ORF">BJ983_002624</name>
</gene>
<name>A0A7Y9DW02_9PSEU</name>
<keyword evidence="1" id="KW-0472">Membrane</keyword>
<keyword evidence="1" id="KW-0812">Transmembrane</keyword>
<organism evidence="2 3">
    <name type="scientific">Actinomycetospora corticicola</name>
    <dbReference type="NCBI Taxonomy" id="663602"/>
    <lineage>
        <taxon>Bacteria</taxon>
        <taxon>Bacillati</taxon>
        <taxon>Actinomycetota</taxon>
        <taxon>Actinomycetes</taxon>
        <taxon>Pseudonocardiales</taxon>
        <taxon>Pseudonocardiaceae</taxon>
        <taxon>Actinomycetospora</taxon>
    </lineage>
</organism>
<keyword evidence="1" id="KW-1133">Transmembrane helix</keyword>
<accession>A0A7Y9DW02</accession>
<protein>
    <submittedName>
        <fullName evidence="2">Peptidoglycan/LPS O-acetylase OafA/YrhL</fullName>
    </submittedName>
</protein>
<sequence length="124" mass="13320">MRSRALALVDVLAVLVFAAIGRRSHEEDLAIVGIAEVAAPFVLGALVGALVSRSWRDPLSWRSGVSVWLGAVVVGMLLRWAFVDTPPLSFVIVATVSLAVLVLGWRGVVRAVTAVRGRRRHQDA</sequence>
<dbReference type="EMBL" id="JACCBN010000001">
    <property type="protein sequence ID" value="NYD36522.1"/>
    <property type="molecule type" value="Genomic_DNA"/>
</dbReference>
<feature type="transmembrane region" description="Helical" evidence="1">
    <location>
        <begin position="31"/>
        <end position="51"/>
    </location>
</feature>
<dbReference type="InterPro" id="IPR021414">
    <property type="entry name" value="DUF3054"/>
</dbReference>
<dbReference type="Proteomes" id="UP000535890">
    <property type="component" value="Unassembled WGS sequence"/>
</dbReference>
<feature type="transmembrane region" description="Helical" evidence="1">
    <location>
        <begin position="88"/>
        <end position="109"/>
    </location>
</feature>
<evidence type="ECO:0000313" key="2">
    <source>
        <dbReference type="EMBL" id="NYD36522.1"/>
    </source>
</evidence>
<dbReference type="Pfam" id="PF11255">
    <property type="entry name" value="DUF3054"/>
    <property type="match status" value="1"/>
</dbReference>
<comment type="caution">
    <text evidence="2">The sequence shown here is derived from an EMBL/GenBank/DDBJ whole genome shotgun (WGS) entry which is preliminary data.</text>
</comment>
<dbReference type="AlphaFoldDB" id="A0A7Y9DW02"/>
<dbReference type="RefSeq" id="WP_343054115.1">
    <property type="nucleotide sequence ID" value="NZ_BAABHP010000021.1"/>
</dbReference>
<proteinExistence type="predicted"/>
<reference evidence="2 3" key="1">
    <citation type="submission" date="2020-07" db="EMBL/GenBank/DDBJ databases">
        <title>Sequencing the genomes of 1000 actinobacteria strains.</title>
        <authorList>
            <person name="Klenk H.-P."/>
        </authorList>
    </citation>
    <scope>NUCLEOTIDE SEQUENCE [LARGE SCALE GENOMIC DNA]</scope>
    <source>
        <strain evidence="2 3">DSM 45772</strain>
    </source>
</reference>
<keyword evidence="3" id="KW-1185">Reference proteome</keyword>
<feature type="transmembrane region" description="Helical" evidence="1">
    <location>
        <begin position="63"/>
        <end position="82"/>
    </location>
</feature>
<evidence type="ECO:0000256" key="1">
    <source>
        <dbReference type="SAM" id="Phobius"/>
    </source>
</evidence>